<dbReference type="GO" id="GO:0016747">
    <property type="term" value="F:acyltransferase activity, transferring groups other than amino-acyl groups"/>
    <property type="evidence" value="ECO:0007669"/>
    <property type="project" value="InterPro"/>
</dbReference>
<evidence type="ECO:0000313" key="3">
    <source>
        <dbReference type="Proteomes" id="UP000030760"/>
    </source>
</evidence>
<dbReference type="PANTHER" id="PTHR43610:SF1">
    <property type="entry name" value="N-ACETYLTRANSFERASE DOMAIN-CONTAINING PROTEIN"/>
    <property type="match status" value="1"/>
</dbReference>
<dbReference type="Pfam" id="PF13302">
    <property type="entry name" value="Acetyltransf_3"/>
    <property type="match status" value="1"/>
</dbReference>
<sequence length="215" mass="23723">MSPDPFAVHDSGMSFSHKPVLTGERAVLRPFTEDDAPVMARILADPEVLRLTGSPTGEFGTDRLRSWYGSRNDHADRLDLAVVDRASGELVGEVVLNDWDEANRSCCFRILIGPGGRDRGLGTEAVRLMVGHAFEEVGLHRVSLYVFTHNPRARRAYEKAGFVAEGIERQTLWQDGKWIDAVRMSVLAPEWAARRGLPVGRRDAPDGDGVSSTAR</sequence>
<dbReference type="SUPFAM" id="SSF55729">
    <property type="entry name" value="Acyl-CoA N-acyltransferases (Nat)"/>
    <property type="match status" value="1"/>
</dbReference>
<dbReference type="Gene3D" id="3.40.630.30">
    <property type="match status" value="1"/>
</dbReference>
<dbReference type="AlphaFoldDB" id="M3F3X1"/>
<gene>
    <name evidence="2" type="ORF">SBD_3556</name>
</gene>
<proteinExistence type="predicted"/>
<feature type="domain" description="N-acetyltransferase" evidence="1">
    <location>
        <begin position="26"/>
        <end position="189"/>
    </location>
</feature>
<organism evidence="2 3">
    <name type="scientific">Streptomyces bottropensis ATCC 25435</name>
    <dbReference type="NCBI Taxonomy" id="1054862"/>
    <lineage>
        <taxon>Bacteria</taxon>
        <taxon>Bacillati</taxon>
        <taxon>Actinomycetota</taxon>
        <taxon>Actinomycetes</taxon>
        <taxon>Kitasatosporales</taxon>
        <taxon>Streptomycetaceae</taxon>
        <taxon>Streptomyces</taxon>
    </lineage>
</organism>
<dbReference type="PROSITE" id="PS51186">
    <property type="entry name" value="GNAT"/>
    <property type="match status" value="1"/>
</dbReference>
<reference evidence="3" key="1">
    <citation type="journal article" date="2013" name="Genome Announc.">
        <title>Draft Genome Sequence of Streptomyces bottropensis ATCC 25435, a Bottromycin-Producing Actinomycete.</title>
        <authorList>
            <person name="Zhang H."/>
            <person name="Zhou W."/>
            <person name="Zhuang Y."/>
            <person name="Liang X."/>
            <person name="Liu T."/>
        </authorList>
    </citation>
    <scope>NUCLEOTIDE SEQUENCE [LARGE SCALE GENOMIC DNA]</scope>
    <source>
        <strain evidence="3">ATCC 25435</strain>
    </source>
</reference>
<accession>M3F3X1</accession>
<evidence type="ECO:0000259" key="1">
    <source>
        <dbReference type="PROSITE" id="PS51186"/>
    </source>
</evidence>
<keyword evidence="2" id="KW-0808">Transferase</keyword>
<evidence type="ECO:0000313" key="2">
    <source>
        <dbReference type="EMBL" id="EMF56243.1"/>
    </source>
</evidence>
<name>M3F3X1_9ACTN</name>
<dbReference type="PANTHER" id="PTHR43610">
    <property type="entry name" value="BLL6696 PROTEIN"/>
    <property type="match status" value="1"/>
</dbReference>
<protein>
    <submittedName>
        <fullName evidence="2">Acetyltransferase</fullName>
    </submittedName>
</protein>
<dbReference type="Proteomes" id="UP000030760">
    <property type="component" value="Unassembled WGS sequence"/>
</dbReference>
<dbReference type="InterPro" id="IPR016181">
    <property type="entry name" value="Acyl_CoA_acyltransferase"/>
</dbReference>
<dbReference type="InterPro" id="IPR000182">
    <property type="entry name" value="GNAT_dom"/>
</dbReference>
<dbReference type="EMBL" id="KB405067">
    <property type="protein sequence ID" value="EMF56243.1"/>
    <property type="molecule type" value="Genomic_DNA"/>
</dbReference>